<feature type="transmembrane region" description="Helical" evidence="10">
    <location>
        <begin position="312"/>
        <end position="330"/>
    </location>
</feature>
<dbReference type="SMART" id="SM00008">
    <property type="entry name" value="HormR"/>
    <property type="match status" value="1"/>
</dbReference>
<evidence type="ECO:0000256" key="3">
    <source>
        <dbReference type="ARBA" id="ARBA00022475"/>
    </source>
</evidence>
<evidence type="ECO:0000259" key="11">
    <source>
        <dbReference type="PROSITE" id="PS50227"/>
    </source>
</evidence>
<feature type="transmembrane region" description="Helical" evidence="10">
    <location>
        <begin position="350"/>
        <end position="368"/>
    </location>
</feature>
<protein>
    <submittedName>
        <fullName evidence="13">PDF receptor</fullName>
    </submittedName>
</protein>
<dbReference type="InterPro" id="IPR001879">
    <property type="entry name" value="GPCR_2_extracellular_dom"/>
</dbReference>
<evidence type="ECO:0000256" key="5">
    <source>
        <dbReference type="ARBA" id="ARBA00022989"/>
    </source>
</evidence>
<keyword evidence="9" id="KW-0807">Transducer</keyword>
<evidence type="ECO:0000256" key="7">
    <source>
        <dbReference type="ARBA" id="ARBA00023136"/>
    </source>
</evidence>
<keyword evidence="4 10" id="KW-0812">Transmembrane</keyword>
<dbReference type="AlphaFoldDB" id="A0A1W0WDF0"/>
<evidence type="ECO:0000256" key="10">
    <source>
        <dbReference type="SAM" id="Phobius"/>
    </source>
</evidence>
<dbReference type="PROSITE" id="PS50227">
    <property type="entry name" value="G_PROTEIN_RECEP_F2_3"/>
    <property type="match status" value="1"/>
</dbReference>
<evidence type="ECO:0000256" key="9">
    <source>
        <dbReference type="ARBA" id="ARBA00023224"/>
    </source>
</evidence>
<keyword evidence="3" id="KW-1003">Cell membrane</keyword>
<name>A0A1W0WDF0_HYPEX</name>
<dbReference type="Gene3D" id="4.10.1240.10">
    <property type="entry name" value="GPCR, family 2, extracellular hormone receptor domain"/>
    <property type="match status" value="1"/>
</dbReference>
<keyword evidence="14" id="KW-1185">Reference proteome</keyword>
<feature type="domain" description="G-protein coupled receptors family 2 profile 2" evidence="12">
    <location>
        <begin position="131"/>
        <end position="406"/>
    </location>
</feature>
<dbReference type="InterPro" id="IPR036445">
    <property type="entry name" value="GPCR_2_extracell_dom_sf"/>
</dbReference>
<evidence type="ECO:0000256" key="2">
    <source>
        <dbReference type="ARBA" id="ARBA00005314"/>
    </source>
</evidence>
<dbReference type="SUPFAM" id="SSF111418">
    <property type="entry name" value="Hormone receptor domain"/>
    <property type="match status" value="1"/>
</dbReference>
<dbReference type="Gene3D" id="1.20.1070.10">
    <property type="entry name" value="Rhodopsin 7-helix transmembrane proteins"/>
    <property type="match status" value="1"/>
</dbReference>
<dbReference type="Proteomes" id="UP000192578">
    <property type="component" value="Unassembled WGS sequence"/>
</dbReference>
<comment type="similarity">
    <text evidence="2">Belongs to the G-protein coupled receptor 2 family.</text>
</comment>
<dbReference type="GO" id="GO:0008528">
    <property type="term" value="F:G protein-coupled peptide receptor activity"/>
    <property type="evidence" value="ECO:0007669"/>
    <property type="project" value="TreeGrafter"/>
</dbReference>
<dbReference type="PANTHER" id="PTHR45620:SF17">
    <property type="entry name" value="PDF RECEPTOR"/>
    <property type="match status" value="1"/>
</dbReference>
<sequence>MMPPPVTPPQPWQYADPKTCTVFLEKIGQAVGELGWCPGLTDEVLCWPTAAPGDTISQLCPRMQGVDPTKYAKKTCNMDGRWWSSAPDQGLPGYTDYNDCFTEETQELMEVFFDSNNSAMTEERMNVVFNSRAIEMTGFPLSLICVIISLVIFRYFRSLRCARTTIHVHLFLAIAIMTLCKTIEYADQYISGYATQNIRHSDTLSLRNTRAACEILVILIEYSRTAMFMWMFLEGLYMHNVVAWKVFSSSKPNYWIYCATGWGFPAILVSAWAPVIEFVWKQERGNGTASADKCWYNHANSHFYKIIDVPRLTFIGINLFFLVHIIFVLLTKLRNSHQSDTVQIRKAVKATIVLAPLLGVTHLLWAIPPPLDSKWPLPVFAGWMYVSHFLRSFEGIFVCLVYCFLNGEVQAAFKTAFERRALQQETNRSAQARRVSSLSSSHLTRYMQVNRESVQSTNSSSANKRGATNRILKLLNCWPTNRQPNNHNNGSLRIHRNHNSSLQTDGTTLQLPINGTILEEKEEIEM</sequence>
<keyword evidence="8 13" id="KW-0675">Receptor</keyword>
<accession>A0A1W0WDF0</accession>
<evidence type="ECO:0000259" key="12">
    <source>
        <dbReference type="PROSITE" id="PS50261"/>
    </source>
</evidence>
<dbReference type="InterPro" id="IPR050332">
    <property type="entry name" value="GPCR_2"/>
</dbReference>
<reference evidence="14" key="1">
    <citation type="submission" date="2017-01" db="EMBL/GenBank/DDBJ databases">
        <title>Comparative genomics of anhydrobiosis in the tardigrade Hypsibius dujardini.</title>
        <authorList>
            <person name="Yoshida Y."/>
            <person name="Koutsovoulos G."/>
            <person name="Laetsch D."/>
            <person name="Stevens L."/>
            <person name="Kumar S."/>
            <person name="Horikawa D."/>
            <person name="Ishino K."/>
            <person name="Komine S."/>
            <person name="Tomita M."/>
            <person name="Blaxter M."/>
            <person name="Arakawa K."/>
        </authorList>
    </citation>
    <scope>NUCLEOTIDE SEQUENCE [LARGE SCALE GENOMIC DNA]</scope>
    <source>
        <strain evidence="14">Z151</strain>
    </source>
</reference>
<dbReference type="PRINTS" id="PR00249">
    <property type="entry name" value="GPCRSECRETIN"/>
</dbReference>
<dbReference type="EMBL" id="MTYJ01000129">
    <property type="protein sequence ID" value="OQV13187.1"/>
    <property type="molecule type" value="Genomic_DNA"/>
</dbReference>
<dbReference type="InterPro" id="IPR017981">
    <property type="entry name" value="GPCR_2-like_7TM"/>
</dbReference>
<keyword evidence="5 10" id="KW-1133">Transmembrane helix</keyword>
<comment type="subcellular location">
    <subcellularLocation>
        <location evidence="1">Cell membrane</location>
        <topology evidence="1">Multi-pass membrane protein</topology>
    </subcellularLocation>
</comment>
<feature type="transmembrane region" description="Helical" evidence="10">
    <location>
        <begin position="227"/>
        <end position="247"/>
    </location>
</feature>
<evidence type="ECO:0000256" key="6">
    <source>
        <dbReference type="ARBA" id="ARBA00023040"/>
    </source>
</evidence>
<keyword evidence="7 10" id="KW-0472">Membrane</keyword>
<dbReference type="OrthoDB" id="5967113at2759"/>
<gene>
    <name evidence="13" type="ORF">BV898_12615</name>
</gene>
<feature type="domain" description="G-protein coupled receptors family 2 profile 1" evidence="11">
    <location>
        <begin position="19"/>
        <end position="104"/>
    </location>
</feature>
<dbReference type="Pfam" id="PF02793">
    <property type="entry name" value="HRM"/>
    <property type="match status" value="1"/>
</dbReference>
<evidence type="ECO:0000256" key="4">
    <source>
        <dbReference type="ARBA" id="ARBA00022692"/>
    </source>
</evidence>
<dbReference type="PANTHER" id="PTHR45620">
    <property type="entry name" value="PDF RECEPTOR-LIKE PROTEIN-RELATED"/>
    <property type="match status" value="1"/>
</dbReference>
<feature type="transmembrane region" description="Helical" evidence="10">
    <location>
        <begin position="380"/>
        <end position="405"/>
    </location>
</feature>
<dbReference type="GO" id="GO:0007166">
    <property type="term" value="P:cell surface receptor signaling pathway"/>
    <property type="evidence" value="ECO:0007669"/>
    <property type="project" value="InterPro"/>
</dbReference>
<comment type="caution">
    <text evidence="13">The sequence shown here is derived from an EMBL/GenBank/DDBJ whole genome shotgun (WGS) entry which is preliminary data.</text>
</comment>
<dbReference type="GO" id="GO:0005886">
    <property type="term" value="C:plasma membrane"/>
    <property type="evidence" value="ECO:0007669"/>
    <property type="project" value="UniProtKB-SubCell"/>
</dbReference>
<dbReference type="PROSITE" id="PS50261">
    <property type="entry name" value="G_PROTEIN_RECEP_F2_4"/>
    <property type="match status" value="1"/>
</dbReference>
<dbReference type="GO" id="GO:0007188">
    <property type="term" value="P:adenylate cyclase-modulating G protein-coupled receptor signaling pathway"/>
    <property type="evidence" value="ECO:0007669"/>
    <property type="project" value="TreeGrafter"/>
</dbReference>
<feature type="transmembrane region" description="Helical" evidence="10">
    <location>
        <begin position="168"/>
        <end position="186"/>
    </location>
</feature>
<feature type="transmembrane region" description="Helical" evidence="10">
    <location>
        <begin position="138"/>
        <end position="156"/>
    </location>
</feature>
<dbReference type="Pfam" id="PF00002">
    <property type="entry name" value="7tm_2"/>
    <property type="match status" value="1"/>
</dbReference>
<evidence type="ECO:0000313" key="14">
    <source>
        <dbReference type="Proteomes" id="UP000192578"/>
    </source>
</evidence>
<keyword evidence="6" id="KW-0297">G-protein coupled receptor</keyword>
<organism evidence="13 14">
    <name type="scientific">Hypsibius exemplaris</name>
    <name type="common">Freshwater tardigrade</name>
    <dbReference type="NCBI Taxonomy" id="2072580"/>
    <lineage>
        <taxon>Eukaryota</taxon>
        <taxon>Metazoa</taxon>
        <taxon>Ecdysozoa</taxon>
        <taxon>Tardigrada</taxon>
        <taxon>Eutardigrada</taxon>
        <taxon>Parachela</taxon>
        <taxon>Hypsibioidea</taxon>
        <taxon>Hypsibiidae</taxon>
        <taxon>Hypsibius</taxon>
    </lineage>
</organism>
<evidence type="ECO:0000256" key="1">
    <source>
        <dbReference type="ARBA" id="ARBA00004651"/>
    </source>
</evidence>
<evidence type="ECO:0000256" key="8">
    <source>
        <dbReference type="ARBA" id="ARBA00023170"/>
    </source>
</evidence>
<evidence type="ECO:0000313" key="13">
    <source>
        <dbReference type="EMBL" id="OQV13187.1"/>
    </source>
</evidence>
<feature type="transmembrane region" description="Helical" evidence="10">
    <location>
        <begin position="254"/>
        <end position="273"/>
    </location>
</feature>
<proteinExistence type="inferred from homology"/>
<dbReference type="InterPro" id="IPR000832">
    <property type="entry name" value="GPCR_2_secretin-like"/>
</dbReference>